<dbReference type="Pfam" id="PF02719">
    <property type="entry name" value="Polysacc_synt_2"/>
    <property type="match status" value="1"/>
</dbReference>
<dbReference type="Pfam" id="PF13727">
    <property type="entry name" value="CoA_binding_3"/>
    <property type="match status" value="1"/>
</dbReference>
<dbReference type="STRING" id="1280847.SAMN04488036_104363"/>
<dbReference type="InterPro" id="IPR036291">
    <property type="entry name" value="NAD(P)-bd_dom_sf"/>
</dbReference>
<feature type="transmembrane region" description="Helical" evidence="2">
    <location>
        <begin position="50"/>
        <end position="71"/>
    </location>
</feature>
<keyword evidence="2" id="KW-0812">Transmembrane</keyword>
<name>A0A1I4EMT1_9RHOB</name>
<dbReference type="AlphaFoldDB" id="A0A1I4EMT1"/>
<dbReference type="SUPFAM" id="SSF53335">
    <property type="entry name" value="S-adenosyl-L-methionine-dependent methyltransferases"/>
    <property type="match status" value="1"/>
</dbReference>
<accession>A0A1I4EMT1</accession>
<evidence type="ECO:0000256" key="2">
    <source>
        <dbReference type="SAM" id="Phobius"/>
    </source>
</evidence>
<keyword evidence="2" id="KW-0472">Membrane</keyword>
<protein>
    <submittedName>
        <fullName evidence="4">NDP-sugar epimerase, includes UDP-GlcNAc-inverting 4,6-dehydratase FlaA1 and capsular polysaccharide biosynthesis protein EpsC</fullName>
    </submittedName>
</protein>
<comment type="similarity">
    <text evidence="1">Belongs to the polysaccharide synthase family.</text>
</comment>
<dbReference type="EMBL" id="FOSZ01000004">
    <property type="protein sequence ID" value="SFL06493.1"/>
    <property type="molecule type" value="Genomic_DNA"/>
</dbReference>
<feature type="transmembrane region" description="Helical" evidence="2">
    <location>
        <begin position="110"/>
        <end position="133"/>
    </location>
</feature>
<evidence type="ECO:0000313" key="5">
    <source>
        <dbReference type="Proteomes" id="UP000198851"/>
    </source>
</evidence>
<keyword evidence="5" id="KW-1185">Reference proteome</keyword>
<feature type="transmembrane region" description="Helical" evidence="2">
    <location>
        <begin position="83"/>
        <end position="104"/>
    </location>
</feature>
<evidence type="ECO:0000259" key="3">
    <source>
        <dbReference type="Pfam" id="PF02719"/>
    </source>
</evidence>
<dbReference type="PANTHER" id="PTHR43318">
    <property type="entry name" value="UDP-N-ACETYLGLUCOSAMINE 4,6-DEHYDRATASE"/>
    <property type="match status" value="1"/>
</dbReference>
<organism evidence="4 5">
    <name type="scientific">Shimia haliotis</name>
    <dbReference type="NCBI Taxonomy" id="1280847"/>
    <lineage>
        <taxon>Bacteria</taxon>
        <taxon>Pseudomonadati</taxon>
        <taxon>Pseudomonadota</taxon>
        <taxon>Alphaproteobacteria</taxon>
        <taxon>Rhodobacterales</taxon>
        <taxon>Roseobacteraceae</taxon>
    </lineage>
</organism>
<evidence type="ECO:0000313" key="4">
    <source>
        <dbReference type="EMBL" id="SFL06493.1"/>
    </source>
</evidence>
<sequence>MLYEFVTTLKRSQKGKILLGTDLSLVCISCVIGALLIGTRTGESLRLPDLLWYLAVLLPLAAGMMSFFGLHRIKLNAYGMDDIGHTLIISGTLIIVAEALSQFTSIFPHIPFAALLNSGIIFAVLSVSNRVILRKIVSRIYSSRLERKLVLIYGAGQTGQQLAAALRTDDEFEGACFVDDNPNLHRLSILGLRVHSPNDIPMLVRRIGIDRVILAMPSSDQAVRLRLAKKLSGLNCEVLALPSFSDIVLHGEKVTNAAPVKLHALLGRDALETDLPASDSTYRGHNILVTGAGGSIGSELCRQIIRLEPAQLVLLDHSEHALYKIQRELEDFGLNVKLTAVLGSVGLTELIRETLEAHEIDVVFHAAAYKHVNIVEGNAFEGVRNNVFGTRVVAEEARRAGVRRFILVSTDKAVRPESVMGSSKRLAELVIQDLATRSQTTKFSMVRFGNVLGSSGSVIPLFQDQIRNGGPVTVTHPEVTRYFMTVDEAVRLVLLAGSFSRGGDVFVLDMGQPVKILNVAHKMIEAAGYTVRDERDPNGDIPIEITGLKQGEKIHEELLIGSDMLTTPHQKILRAQESYLSELEIAGALQDLRRAVETRDAELLETTMMRWVESAEDANFANRTMTGKS</sequence>
<dbReference type="Gene3D" id="3.40.50.720">
    <property type="entry name" value="NAD(P)-binding Rossmann-like Domain"/>
    <property type="match status" value="2"/>
</dbReference>
<reference evidence="5" key="1">
    <citation type="submission" date="2016-10" db="EMBL/GenBank/DDBJ databases">
        <authorList>
            <person name="Varghese N."/>
            <person name="Submissions S."/>
        </authorList>
    </citation>
    <scope>NUCLEOTIDE SEQUENCE [LARGE SCALE GENOMIC DNA]</scope>
    <source>
        <strain evidence="5">DSM 28453</strain>
    </source>
</reference>
<gene>
    <name evidence="4" type="ORF">SAMN04488036_104363</name>
</gene>
<feature type="transmembrane region" description="Helical" evidence="2">
    <location>
        <begin position="17"/>
        <end position="38"/>
    </location>
</feature>
<dbReference type="InterPro" id="IPR029063">
    <property type="entry name" value="SAM-dependent_MTases_sf"/>
</dbReference>
<dbReference type="CDD" id="cd05237">
    <property type="entry name" value="UDP_invert_4-6DH_SDR_e"/>
    <property type="match status" value="1"/>
</dbReference>
<evidence type="ECO:0000256" key="1">
    <source>
        <dbReference type="ARBA" id="ARBA00007430"/>
    </source>
</evidence>
<dbReference type="Proteomes" id="UP000198851">
    <property type="component" value="Unassembled WGS sequence"/>
</dbReference>
<dbReference type="InterPro" id="IPR051203">
    <property type="entry name" value="Polysaccharide_Synthase-Rel"/>
</dbReference>
<keyword evidence="2" id="KW-1133">Transmembrane helix</keyword>
<dbReference type="PANTHER" id="PTHR43318:SF1">
    <property type="entry name" value="POLYSACCHARIDE BIOSYNTHESIS PROTEIN EPSC-RELATED"/>
    <property type="match status" value="1"/>
</dbReference>
<feature type="domain" description="Polysaccharide biosynthesis protein CapD-like" evidence="3">
    <location>
        <begin position="287"/>
        <end position="576"/>
    </location>
</feature>
<dbReference type="OrthoDB" id="9803111at2"/>
<proteinExistence type="inferred from homology"/>
<dbReference type="RefSeq" id="WP_093324096.1">
    <property type="nucleotide sequence ID" value="NZ_FOSZ01000004.1"/>
</dbReference>
<dbReference type="SUPFAM" id="SSF51735">
    <property type="entry name" value="NAD(P)-binding Rossmann-fold domains"/>
    <property type="match status" value="1"/>
</dbReference>
<dbReference type="InterPro" id="IPR003869">
    <property type="entry name" value="Polysac_CapD-like"/>
</dbReference>